<dbReference type="EMBL" id="CP067977">
    <property type="protein sequence ID" value="QQQ19154.1"/>
    <property type="molecule type" value="Genomic_DNA"/>
</dbReference>
<proteinExistence type="predicted"/>
<organism evidence="2 3">
    <name type="scientific">Brevundimonas vitisensis</name>
    <dbReference type="NCBI Taxonomy" id="2800818"/>
    <lineage>
        <taxon>Bacteria</taxon>
        <taxon>Pseudomonadati</taxon>
        <taxon>Pseudomonadota</taxon>
        <taxon>Alphaproteobacteria</taxon>
        <taxon>Caulobacterales</taxon>
        <taxon>Caulobacteraceae</taxon>
        <taxon>Brevundimonas</taxon>
    </lineage>
</organism>
<reference evidence="2 3" key="1">
    <citation type="submission" date="2021-01" db="EMBL/GenBank/DDBJ databases">
        <title>Brevundimonas vitis sp. nov., an bacterium isolated from grape (Vitis vinifera).</title>
        <authorList>
            <person name="Jiang L."/>
            <person name="Lee J."/>
        </authorList>
    </citation>
    <scope>NUCLEOTIDE SEQUENCE [LARGE SCALE GENOMIC DNA]</scope>
    <source>
        <strain evidence="2 3">GRTSA-9</strain>
    </source>
</reference>
<dbReference type="InterPro" id="IPR009495">
    <property type="entry name" value="NrsF"/>
</dbReference>
<name>A0ABX7BSS9_9CAUL</name>
<dbReference type="Pfam" id="PF06532">
    <property type="entry name" value="NrsF"/>
    <property type="match status" value="1"/>
</dbReference>
<feature type="transmembrane region" description="Helical" evidence="1">
    <location>
        <begin position="122"/>
        <end position="143"/>
    </location>
</feature>
<keyword evidence="3" id="KW-1185">Reference proteome</keyword>
<feature type="transmembrane region" description="Helical" evidence="1">
    <location>
        <begin position="187"/>
        <end position="208"/>
    </location>
</feature>
<evidence type="ECO:0000313" key="3">
    <source>
        <dbReference type="Proteomes" id="UP000595448"/>
    </source>
</evidence>
<feature type="transmembrane region" description="Helical" evidence="1">
    <location>
        <begin position="155"/>
        <end position="175"/>
    </location>
</feature>
<evidence type="ECO:0000256" key="1">
    <source>
        <dbReference type="SAM" id="Phobius"/>
    </source>
</evidence>
<evidence type="ECO:0000313" key="2">
    <source>
        <dbReference type="EMBL" id="QQQ19154.1"/>
    </source>
</evidence>
<keyword evidence="1" id="KW-0472">Membrane</keyword>
<protein>
    <submittedName>
        <fullName evidence="2">DUF1109 domain-containing protein</fullName>
    </submittedName>
</protein>
<feature type="transmembrane region" description="Helical" evidence="1">
    <location>
        <begin position="88"/>
        <end position="110"/>
    </location>
</feature>
<keyword evidence="1" id="KW-1133">Transmembrane helix</keyword>
<keyword evidence="1" id="KW-0812">Transmembrane</keyword>
<dbReference type="RefSeq" id="WP_201103505.1">
    <property type="nucleotide sequence ID" value="NZ_CP067977.1"/>
</dbReference>
<accession>A0ABX7BSS9</accession>
<gene>
    <name evidence="2" type="ORF">JIP62_03270</name>
</gene>
<sequence>MKTDDLIQALAAGLEPVRPARLNQLFLMGAIVVAAAGVVLLLGVRPDLGQAALGATFWLKALYTLSLAVASAWLVQRLGRPGATIGRSGLALAAVVGAAALAGVIELLSLPADLRMDDLMGFTWQVCAINILIVSAFAAPLVFLSARQLAPTRPVLAGGALGFLTGAIAATAYGLHCPEATAAFVAVWYTLGVLAAGLIGALIGRFALRW</sequence>
<dbReference type="Proteomes" id="UP000595448">
    <property type="component" value="Chromosome"/>
</dbReference>
<feature type="transmembrane region" description="Helical" evidence="1">
    <location>
        <begin position="57"/>
        <end position="76"/>
    </location>
</feature>
<feature type="transmembrane region" description="Helical" evidence="1">
    <location>
        <begin position="25"/>
        <end position="45"/>
    </location>
</feature>